<evidence type="ECO:0000313" key="2">
    <source>
        <dbReference type="EMBL" id="MCM4083600.1"/>
    </source>
</evidence>
<dbReference type="Proteomes" id="UP001523216">
    <property type="component" value="Unassembled WGS sequence"/>
</dbReference>
<name>A0ABT0YCX2_9ACTN</name>
<feature type="chain" id="PRO_5046388273" evidence="1">
    <location>
        <begin position="20"/>
        <end position="115"/>
    </location>
</feature>
<gene>
    <name evidence="2" type="ORF">LXN57_39235</name>
</gene>
<accession>A0ABT0YCX2</accession>
<sequence>MTTVRGLALAAIVAGGTLAAAPTAASAMPDALGLQVWSDSHQRGIYRNLFGPQIMDLGKAGMDDKISSFKANGSKWCLYADTNLRQLVKTADAGEYVADLDGTGFNDRISSVARC</sequence>
<comment type="caution">
    <text evidence="2">The sequence shown here is derived from an EMBL/GenBank/DDBJ whole genome shotgun (WGS) entry which is preliminary data.</text>
</comment>
<keyword evidence="3" id="KW-1185">Reference proteome</keyword>
<proteinExistence type="predicted"/>
<evidence type="ECO:0000256" key="1">
    <source>
        <dbReference type="SAM" id="SignalP"/>
    </source>
</evidence>
<dbReference type="InterPro" id="IPR011024">
    <property type="entry name" value="G_crystallin-like"/>
</dbReference>
<protein>
    <submittedName>
        <fullName evidence="2">Uncharacterized protein</fullName>
    </submittedName>
</protein>
<dbReference type="EMBL" id="JAMQOL010000062">
    <property type="protein sequence ID" value="MCM4083600.1"/>
    <property type="molecule type" value="Genomic_DNA"/>
</dbReference>
<feature type="signal peptide" evidence="1">
    <location>
        <begin position="1"/>
        <end position="19"/>
    </location>
</feature>
<dbReference type="SUPFAM" id="SSF49695">
    <property type="entry name" value="gamma-Crystallin-like"/>
    <property type="match status" value="1"/>
</dbReference>
<reference evidence="2 3" key="1">
    <citation type="submission" date="2022-06" db="EMBL/GenBank/DDBJ databases">
        <title>Actinoplanes abujensis sp. nov., isolated from Nigerian arid soil.</title>
        <authorList>
            <person name="Ding P."/>
        </authorList>
    </citation>
    <scope>NUCLEOTIDE SEQUENCE [LARGE SCALE GENOMIC DNA]</scope>
    <source>
        <strain evidence="3">TRM88002</strain>
    </source>
</reference>
<keyword evidence="1" id="KW-0732">Signal</keyword>
<organism evidence="2 3">
    <name type="scientific">Paractinoplanes hotanensis</name>
    <dbReference type="NCBI Taxonomy" id="2906497"/>
    <lineage>
        <taxon>Bacteria</taxon>
        <taxon>Bacillati</taxon>
        <taxon>Actinomycetota</taxon>
        <taxon>Actinomycetes</taxon>
        <taxon>Micromonosporales</taxon>
        <taxon>Micromonosporaceae</taxon>
        <taxon>Paractinoplanes</taxon>
    </lineage>
</organism>
<evidence type="ECO:0000313" key="3">
    <source>
        <dbReference type="Proteomes" id="UP001523216"/>
    </source>
</evidence>
<dbReference type="RefSeq" id="WP_251803300.1">
    <property type="nucleotide sequence ID" value="NZ_JAMQOL010000062.1"/>
</dbReference>
<dbReference type="Gene3D" id="2.60.20.10">
    <property type="entry name" value="Crystallins"/>
    <property type="match status" value="1"/>
</dbReference>